<dbReference type="EMBL" id="BAFE01000011">
    <property type="protein sequence ID" value="GAB47438.1"/>
    <property type="molecule type" value="Genomic_DNA"/>
</dbReference>
<comment type="caution">
    <text evidence="1">The sequence shown here is derived from an EMBL/GenBank/DDBJ whole genome shotgun (WGS) entry which is preliminary data.</text>
</comment>
<keyword evidence="2" id="KW-1185">Reference proteome</keyword>
<dbReference type="Proteomes" id="UP000004367">
    <property type="component" value="Unassembled WGS sequence"/>
</dbReference>
<dbReference type="AlphaFoldDB" id="H5UNY0"/>
<sequence>MTPVVTCCSTDEVLRESLTAGLLLDLPGAVVVLHDLDPVAGTLRRLVHDAERTWEDRIEPLAHTCLGCALREDIVPAIREVAFRRPTAIVLALPVTAEPVPVLEALVGLAEEGIVDIGGVLAASPPGISPGTCAVTTCSESVGSPSRRTTTAAWGR</sequence>
<evidence type="ECO:0008006" key="3">
    <source>
        <dbReference type="Google" id="ProtNLM"/>
    </source>
</evidence>
<evidence type="ECO:0000313" key="2">
    <source>
        <dbReference type="Proteomes" id="UP000004367"/>
    </source>
</evidence>
<accession>H5UNY0</accession>
<proteinExistence type="predicted"/>
<evidence type="ECO:0000313" key="1">
    <source>
        <dbReference type="EMBL" id="GAB47438.1"/>
    </source>
</evidence>
<protein>
    <recommendedName>
        <fullName evidence="3">CobW/HypB/UreG nucleotide-binding domain-containing protein</fullName>
    </recommendedName>
</protein>
<organism evidence="1 2">
    <name type="scientific">Mobilicoccus pelagius NBRC 104925</name>
    <dbReference type="NCBI Taxonomy" id="1089455"/>
    <lineage>
        <taxon>Bacteria</taxon>
        <taxon>Bacillati</taxon>
        <taxon>Actinomycetota</taxon>
        <taxon>Actinomycetes</taxon>
        <taxon>Micrococcales</taxon>
        <taxon>Dermatophilaceae</taxon>
        <taxon>Mobilicoccus</taxon>
    </lineage>
</organism>
<name>H5UNY0_9MICO</name>
<dbReference type="STRING" id="1089455.MOPEL_011_00200"/>
<dbReference type="RefSeq" id="WP_009481336.1">
    <property type="nucleotide sequence ID" value="NZ_BAFE01000011.1"/>
</dbReference>
<gene>
    <name evidence="1" type="ORF">MOPEL_011_00200</name>
</gene>
<dbReference type="OrthoDB" id="9808822at2"/>
<dbReference type="eggNOG" id="COG0523">
    <property type="taxonomic scope" value="Bacteria"/>
</dbReference>
<reference evidence="1 2" key="1">
    <citation type="submission" date="2012-02" db="EMBL/GenBank/DDBJ databases">
        <title>Whole genome shotgun sequence of Mobilicoccus pelagius NBRC 104925.</title>
        <authorList>
            <person name="Yoshida Y."/>
            <person name="Hosoyama A."/>
            <person name="Tsuchikane K."/>
            <person name="Katsumata H."/>
            <person name="Yamazaki S."/>
            <person name="Fujita N."/>
        </authorList>
    </citation>
    <scope>NUCLEOTIDE SEQUENCE [LARGE SCALE GENOMIC DNA]</scope>
    <source>
        <strain evidence="1 2">NBRC 104925</strain>
    </source>
</reference>